<name>A0A2L2SQ34_9HYPO</name>
<dbReference type="AlphaFoldDB" id="A0A2L2SQ34"/>
<accession>A0A2L2SQ34</accession>
<evidence type="ECO:0000313" key="2">
    <source>
        <dbReference type="EMBL" id="CEI38771.1"/>
    </source>
</evidence>
<reference evidence="3" key="1">
    <citation type="submission" date="2014-10" db="EMBL/GenBank/DDBJ databases">
        <authorList>
            <person name="King R."/>
        </authorList>
    </citation>
    <scope>NUCLEOTIDE SEQUENCE [LARGE SCALE GENOMIC DNA]</scope>
    <source>
        <strain evidence="3">A3/5</strain>
    </source>
</reference>
<feature type="region of interest" description="Disordered" evidence="1">
    <location>
        <begin position="32"/>
        <end position="60"/>
    </location>
</feature>
<dbReference type="EMBL" id="LN649232">
    <property type="protein sequence ID" value="CEI38771.1"/>
    <property type="molecule type" value="Genomic_DNA"/>
</dbReference>
<dbReference type="Proteomes" id="UP000245910">
    <property type="component" value="Chromosome IIII"/>
</dbReference>
<feature type="compositionally biased region" description="Basic and acidic residues" evidence="1">
    <location>
        <begin position="37"/>
        <end position="50"/>
    </location>
</feature>
<keyword evidence="3" id="KW-1185">Reference proteome</keyword>
<evidence type="ECO:0000313" key="3">
    <source>
        <dbReference type="Proteomes" id="UP000245910"/>
    </source>
</evidence>
<protein>
    <submittedName>
        <fullName evidence="2">Uncharacterized protein</fullName>
    </submittedName>
</protein>
<organism evidence="2 3">
    <name type="scientific">Fusarium venenatum</name>
    <dbReference type="NCBI Taxonomy" id="56646"/>
    <lineage>
        <taxon>Eukaryota</taxon>
        <taxon>Fungi</taxon>
        <taxon>Dikarya</taxon>
        <taxon>Ascomycota</taxon>
        <taxon>Pezizomycotina</taxon>
        <taxon>Sordariomycetes</taxon>
        <taxon>Hypocreomycetidae</taxon>
        <taxon>Hypocreales</taxon>
        <taxon>Nectriaceae</taxon>
        <taxon>Fusarium</taxon>
    </lineage>
</organism>
<sequence>MSTISFSGATINNYGTVVGAGGGARWSGGMRLASAEGADKAPETGGKDSEMGGLPSETPSSMRVASWASKLAAYNKKSTIKAVFGLLLFL</sequence>
<evidence type="ECO:0000256" key="1">
    <source>
        <dbReference type="SAM" id="MobiDB-lite"/>
    </source>
</evidence>
<proteinExistence type="predicted"/>